<dbReference type="AlphaFoldDB" id="A0A5D4U8F8"/>
<evidence type="ECO:0000256" key="9">
    <source>
        <dbReference type="PIRSR" id="PIRSR001589-1"/>
    </source>
</evidence>
<dbReference type="CDD" id="cd00712">
    <property type="entry name" value="AsnB"/>
    <property type="match status" value="1"/>
</dbReference>
<feature type="domain" description="Glutamine amidotransferase type-2" evidence="12">
    <location>
        <begin position="2"/>
        <end position="216"/>
    </location>
</feature>
<dbReference type="EC" id="6.3.5.4" evidence="3"/>
<evidence type="ECO:0000313" key="13">
    <source>
        <dbReference type="EMBL" id="TYS83339.1"/>
    </source>
</evidence>
<accession>A0A5D4U8F8</accession>
<dbReference type="OrthoDB" id="9763290at2"/>
<dbReference type="PANTHER" id="PTHR43284:SF1">
    <property type="entry name" value="ASPARAGINE SYNTHETASE"/>
    <property type="match status" value="1"/>
</dbReference>
<comment type="catalytic activity">
    <reaction evidence="8">
        <text>L-aspartate + L-glutamine + ATP + H2O = L-asparagine + L-glutamate + AMP + diphosphate + H(+)</text>
        <dbReference type="Rhea" id="RHEA:12228"/>
        <dbReference type="ChEBI" id="CHEBI:15377"/>
        <dbReference type="ChEBI" id="CHEBI:15378"/>
        <dbReference type="ChEBI" id="CHEBI:29985"/>
        <dbReference type="ChEBI" id="CHEBI:29991"/>
        <dbReference type="ChEBI" id="CHEBI:30616"/>
        <dbReference type="ChEBI" id="CHEBI:33019"/>
        <dbReference type="ChEBI" id="CHEBI:58048"/>
        <dbReference type="ChEBI" id="CHEBI:58359"/>
        <dbReference type="ChEBI" id="CHEBI:456215"/>
        <dbReference type="EC" id="6.3.5.4"/>
    </reaction>
</comment>
<keyword evidence="4 10" id="KW-0547">Nucleotide-binding</keyword>
<dbReference type="GO" id="GO:0005524">
    <property type="term" value="F:ATP binding"/>
    <property type="evidence" value="ECO:0007669"/>
    <property type="project" value="UniProtKB-KW"/>
</dbReference>
<comment type="similarity">
    <text evidence="2">Belongs to the asparagine synthetase family.</text>
</comment>
<dbReference type="InterPro" id="IPR017932">
    <property type="entry name" value="GATase_2_dom"/>
</dbReference>
<evidence type="ECO:0000313" key="14">
    <source>
        <dbReference type="Proteomes" id="UP000325054"/>
    </source>
</evidence>
<feature type="site" description="Important for beta-aspartyl-AMP intermediate formation" evidence="11">
    <location>
        <position position="379"/>
    </location>
</feature>
<proteinExistence type="inferred from homology"/>
<dbReference type="Proteomes" id="UP000325054">
    <property type="component" value="Unassembled WGS sequence"/>
</dbReference>
<reference evidence="13 14" key="1">
    <citation type="submission" date="2019-08" db="EMBL/GenBank/DDBJ databases">
        <title>Bacillus genomes from the desert of Cuatro Cienegas, Coahuila.</title>
        <authorList>
            <person name="Olmedo-Alvarez G."/>
        </authorList>
    </citation>
    <scope>NUCLEOTIDE SEQUENCE [LARGE SCALE GENOMIC DNA]</scope>
    <source>
        <strain evidence="13 14">CH451a_14T</strain>
    </source>
</reference>
<evidence type="ECO:0000256" key="7">
    <source>
        <dbReference type="ARBA" id="ARBA00022962"/>
    </source>
</evidence>
<dbReference type="EMBL" id="VTEW01000002">
    <property type="protein sequence ID" value="TYS83339.1"/>
    <property type="molecule type" value="Genomic_DNA"/>
</dbReference>
<keyword evidence="7 9" id="KW-0315">Glutamine amidotransferase</keyword>
<dbReference type="Gene3D" id="3.40.50.620">
    <property type="entry name" value="HUPs"/>
    <property type="match status" value="1"/>
</dbReference>
<protein>
    <recommendedName>
        <fullName evidence="3">asparagine synthase (glutamine-hydrolyzing)</fullName>
        <ecNumber evidence="3">6.3.5.4</ecNumber>
    </recommendedName>
</protein>
<evidence type="ECO:0000256" key="5">
    <source>
        <dbReference type="ARBA" id="ARBA00022840"/>
    </source>
</evidence>
<dbReference type="PANTHER" id="PTHR43284">
    <property type="entry name" value="ASPARAGINE SYNTHETASE (GLUTAMINE-HYDROLYZING)"/>
    <property type="match status" value="1"/>
</dbReference>
<evidence type="ECO:0000259" key="12">
    <source>
        <dbReference type="PROSITE" id="PS51278"/>
    </source>
</evidence>
<evidence type="ECO:0000256" key="3">
    <source>
        <dbReference type="ARBA" id="ARBA00012737"/>
    </source>
</evidence>
<dbReference type="InterPro" id="IPR001962">
    <property type="entry name" value="Asn_synthase"/>
</dbReference>
<dbReference type="Pfam" id="PF13537">
    <property type="entry name" value="GATase_7"/>
    <property type="match status" value="1"/>
</dbReference>
<dbReference type="InterPro" id="IPR033738">
    <property type="entry name" value="AsnB_N"/>
</dbReference>
<dbReference type="SUPFAM" id="SSF56235">
    <property type="entry name" value="N-terminal nucleophile aminohydrolases (Ntn hydrolases)"/>
    <property type="match status" value="1"/>
</dbReference>
<feature type="binding site" evidence="10">
    <location>
        <begin position="377"/>
        <end position="378"/>
    </location>
    <ligand>
        <name>ATP</name>
        <dbReference type="ChEBI" id="CHEBI:30616"/>
    </ligand>
</feature>
<evidence type="ECO:0000256" key="11">
    <source>
        <dbReference type="PIRSR" id="PIRSR001589-3"/>
    </source>
</evidence>
<name>A0A5D4U8F8_9BACI</name>
<keyword evidence="6 9" id="KW-0061">Asparagine biosynthesis</keyword>
<dbReference type="Pfam" id="PF00733">
    <property type="entry name" value="Asn_synthase"/>
    <property type="match status" value="1"/>
</dbReference>
<feature type="binding site" evidence="10">
    <location>
        <position position="102"/>
    </location>
    <ligand>
        <name>L-glutamine</name>
        <dbReference type="ChEBI" id="CHEBI:58359"/>
    </ligand>
</feature>
<keyword evidence="9" id="KW-0028">Amino-acid biosynthesis</keyword>
<evidence type="ECO:0000256" key="1">
    <source>
        <dbReference type="ARBA" id="ARBA00005187"/>
    </source>
</evidence>
<feature type="binding site" evidence="10">
    <location>
        <position position="294"/>
    </location>
    <ligand>
        <name>ATP</name>
        <dbReference type="ChEBI" id="CHEBI:30616"/>
    </ligand>
</feature>
<dbReference type="CDD" id="cd01991">
    <property type="entry name" value="Asn_synthase_B_C"/>
    <property type="match status" value="1"/>
</dbReference>
<dbReference type="PROSITE" id="PS51278">
    <property type="entry name" value="GATASE_TYPE_2"/>
    <property type="match status" value="1"/>
</dbReference>
<organism evidence="13 14">
    <name type="scientific">Rossellomorea aquimaris</name>
    <dbReference type="NCBI Taxonomy" id="189382"/>
    <lineage>
        <taxon>Bacteria</taxon>
        <taxon>Bacillati</taxon>
        <taxon>Bacillota</taxon>
        <taxon>Bacilli</taxon>
        <taxon>Bacillales</taxon>
        <taxon>Bacillaceae</taxon>
        <taxon>Rossellomorea</taxon>
    </lineage>
</organism>
<dbReference type="PIRSF" id="PIRSF001589">
    <property type="entry name" value="Asn_synthetase_glu-h"/>
    <property type="match status" value="1"/>
</dbReference>
<gene>
    <name evidence="13" type="primary">asnB</name>
    <name evidence="13" type="ORF">FZC80_03140</name>
</gene>
<evidence type="ECO:0000256" key="8">
    <source>
        <dbReference type="ARBA" id="ARBA00048741"/>
    </source>
</evidence>
<keyword evidence="5 10" id="KW-0067">ATP-binding</keyword>
<dbReference type="InterPro" id="IPR014729">
    <property type="entry name" value="Rossmann-like_a/b/a_fold"/>
</dbReference>
<evidence type="ECO:0000256" key="6">
    <source>
        <dbReference type="ARBA" id="ARBA00022888"/>
    </source>
</evidence>
<dbReference type="GO" id="GO:0006529">
    <property type="term" value="P:asparagine biosynthetic process"/>
    <property type="evidence" value="ECO:0007669"/>
    <property type="project" value="UniProtKB-KW"/>
</dbReference>
<feature type="active site" description="For GATase activity" evidence="9">
    <location>
        <position position="2"/>
    </location>
</feature>
<dbReference type="RefSeq" id="WP_148990760.1">
    <property type="nucleotide sequence ID" value="NZ_VTEW01000002.1"/>
</dbReference>
<dbReference type="SUPFAM" id="SSF52402">
    <property type="entry name" value="Adenine nucleotide alpha hydrolases-like"/>
    <property type="match status" value="1"/>
</dbReference>
<evidence type="ECO:0000256" key="2">
    <source>
        <dbReference type="ARBA" id="ARBA00005752"/>
    </source>
</evidence>
<dbReference type="InterPro" id="IPR029055">
    <property type="entry name" value="Ntn_hydrolases_N"/>
</dbReference>
<comment type="pathway">
    <text evidence="1">Amino-acid biosynthesis; L-asparagine biosynthesis; L-asparagine from L-aspartate (L-Gln route): step 1/1.</text>
</comment>
<dbReference type="GO" id="GO:0004066">
    <property type="term" value="F:asparagine synthase (glutamine-hydrolyzing) activity"/>
    <property type="evidence" value="ECO:0007669"/>
    <property type="project" value="UniProtKB-EC"/>
</dbReference>
<evidence type="ECO:0000256" key="10">
    <source>
        <dbReference type="PIRSR" id="PIRSR001589-2"/>
    </source>
</evidence>
<comment type="caution">
    <text evidence="13">The sequence shown here is derived from an EMBL/GenBank/DDBJ whole genome shotgun (WGS) entry which is preliminary data.</text>
</comment>
<sequence>MCGITGWINFRKDLRNSRGILETMTETLSKRGPDDSNVWLDTHAAFGHKRLTVVDPEGGKQPMAKEAEGHRFVICYNGELYNTEDIRKVLLSKGYTFKGHSDTEVLLTSYIEWREDCVQHLNGIFAFAVWDSEKQQVFIGRDRLGVKPFFFTERDSGLLFGSELKALLSHPSVPAEVDREGLSDLLGLGPSRTPGSGVFKGVKELRPGHALIFSRNGLKIWRYWNVKSGRHTDSFDETVEKVGFLVKDSITRQLVSDVPLCTFLSGGLDSSAITAIAAEAYQKEGKGRLHTYSIDYEGNEEHFKSNKFQPDSDSKWINLMSDTFNTVHHNCIITQEKLKNHLTEAVHVRDLPGMADVDSSLLWFCREIKNEFTVGLSGECADEIFGGYPWFHNEDDFNRKGFPWMRSVEERQSLLKADLRKKLNLEEYVLSKYNETVAETPALEGETPIEAKRRELFYLNIIWFMTTLLDRKDRMSMGASLEVRVPFADHRLVEYVWNIPWKWKMHEDREKGILRKALEGTLPDEVLYRKKSPYPKTHHPVYTSLVKNWLEEILEDKSSALYELFDHGKLKSLVETNGEAFKTPWFGQLMTGPQLLAHLAQIHVWFKDYNINIVDR</sequence>
<dbReference type="GO" id="GO:0005829">
    <property type="term" value="C:cytosol"/>
    <property type="evidence" value="ECO:0007669"/>
    <property type="project" value="TreeGrafter"/>
</dbReference>
<dbReference type="InterPro" id="IPR051786">
    <property type="entry name" value="ASN_synthetase/amidase"/>
</dbReference>
<dbReference type="Gene3D" id="3.60.20.10">
    <property type="entry name" value="Glutamine Phosphoribosylpyrophosphate, subunit 1, domain 1"/>
    <property type="match status" value="1"/>
</dbReference>
<evidence type="ECO:0000256" key="4">
    <source>
        <dbReference type="ARBA" id="ARBA00022741"/>
    </source>
</evidence>
<keyword evidence="13" id="KW-0436">Ligase</keyword>
<dbReference type="NCBIfam" id="TIGR01536">
    <property type="entry name" value="asn_synth_AEB"/>
    <property type="match status" value="1"/>
</dbReference>
<dbReference type="InterPro" id="IPR006426">
    <property type="entry name" value="Asn_synth_AEB"/>
</dbReference>